<organism evidence="4 5">
    <name type="scientific">Herbaspirillum frisingense</name>
    <dbReference type="NCBI Taxonomy" id="92645"/>
    <lineage>
        <taxon>Bacteria</taxon>
        <taxon>Pseudomonadati</taxon>
        <taxon>Pseudomonadota</taxon>
        <taxon>Betaproteobacteria</taxon>
        <taxon>Burkholderiales</taxon>
        <taxon>Oxalobacteraceae</taxon>
        <taxon>Herbaspirillum</taxon>
    </lineage>
</organism>
<dbReference type="InterPro" id="IPR036320">
    <property type="entry name" value="Glycosyl_Trfase_fam3_N_dom_sf"/>
</dbReference>
<dbReference type="InterPro" id="IPR035902">
    <property type="entry name" value="Nuc_phospho_transferase"/>
</dbReference>
<dbReference type="Proteomes" id="UP000462435">
    <property type="component" value="Unassembled WGS sequence"/>
</dbReference>
<dbReference type="Gene3D" id="1.20.970.10">
    <property type="entry name" value="Transferase, Pyrimidine Nucleoside Phosphorylase, Chain C"/>
    <property type="match status" value="1"/>
</dbReference>
<feature type="domain" description="Glycosyl transferase family 3 N-terminal" evidence="3">
    <location>
        <begin position="55"/>
        <end position="114"/>
    </location>
</feature>
<accession>A0A7V8FW00</accession>
<dbReference type="GO" id="GO:0004048">
    <property type="term" value="F:anthranilate phosphoribosyltransferase activity"/>
    <property type="evidence" value="ECO:0007669"/>
    <property type="project" value="InterPro"/>
</dbReference>
<comment type="caution">
    <text evidence="4">The sequence shown here is derived from an EMBL/GenBank/DDBJ whole genome shotgun (WGS) entry which is preliminary data.</text>
</comment>
<evidence type="ECO:0000256" key="2">
    <source>
        <dbReference type="ARBA" id="ARBA00022679"/>
    </source>
</evidence>
<evidence type="ECO:0000259" key="3">
    <source>
        <dbReference type="Pfam" id="PF02885"/>
    </source>
</evidence>
<dbReference type="NCBIfam" id="NF006005">
    <property type="entry name" value="PRK08136.1"/>
    <property type="match status" value="1"/>
</dbReference>
<dbReference type="SUPFAM" id="SSF52418">
    <property type="entry name" value="Nucleoside phosphorylase/phosphoribosyltransferase catalytic domain"/>
    <property type="match status" value="1"/>
</dbReference>
<dbReference type="SUPFAM" id="SSF47648">
    <property type="entry name" value="Nucleoside phosphorylase/phosphoribosyltransferase N-terminal domain"/>
    <property type="match status" value="1"/>
</dbReference>
<dbReference type="Gene3D" id="3.40.1030.10">
    <property type="entry name" value="Nucleoside phosphorylase/phosphoribosyltransferase catalytic domain"/>
    <property type="match status" value="1"/>
</dbReference>
<dbReference type="EMBL" id="WNDX01000081">
    <property type="protein sequence ID" value="KAF1042510.1"/>
    <property type="molecule type" value="Genomic_DNA"/>
</dbReference>
<dbReference type="PANTHER" id="PTHR43285">
    <property type="entry name" value="ANTHRANILATE PHOSPHORIBOSYLTRANSFERASE"/>
    <property type="match status" value="1"/>
</dbReference>
<dbReference type="GO" id="GO:0005829">
    <property type="term" value="C:cytosol"/>
    <property type="evidence" value="ECO:0007669"/>
    <property type="project" value="TreeGrafter"/>
</dbReference>
<sequence>MESPAARAFAHLAGVPRLRPGRVLVYPSAMQNDPAPTLTGSSLEPASQPLAVARFIKEIGRGKDGARSLSRDDARLMYEAMLDGRVSDLELGAILLAMRVKGEAVEEIAGFLAAAEASFTPLKAPEGAHAPVVLPSYNGSRKMANLTPLLCMLLVRRGVPVLMHGVTHDPQRVTSAEIFSALGIAHAASGREAEALMAASKPAFIPIEVLSPKISRLLGMRRILGVRNSTHTLVKIMQPFSGPALRLSSYTHPEYLEMLSEYFGQAAPHDRGDAFLMRGTEGETVANARRAQRIDWFSHGQKTMLVEKQSVAEDLPDLPEGRDAEITAAWIADVLEGRRPVPESIAEQVDHCVNVSAAIKQRG</sequence>
<protein>
    <recommendedName>
        <fullName evidence="3">Glycosyl transferase family 3 N-terminal domain-containing protein</fullName>
    </recommendedName>
</protein>
<dbReference type="Pfam" id="PF02885">
    <property type="entry name" value="Glycos_trans_3N"/>
    <property type="match status" value="1"/>
</dbReference>
<name>A0A7V8FW00_9BURK</name>
<dbReference type="InterPro" id="IPR017459">
    <property type="entry name" value="Glycosyl_Trfase_fam3_N_dom"/>
</dbReference>
<keyword evidence="1" id="KW-0328">Glycosyltransferase</keyword>
<reference evidence="5" key="1">
    <citation type="journal article" date="2020" name="MBio">
        <title>Horizontal gene transfer to a defensive symbiont with a reduced genome amongst a multipartite beetle microbiome.</title>
        <authorList>
            <person name="Waterworth S.C."/>
            <person name="Florez L.V."/>
            <person name="Rees E.R."/>
            <person name="Hertweck C."/>
            <person name="Kaltenpoth M."/>
            <person name="Kwan J.C."/>
        </authorList>
    </citation>
    <scope>NUCLEOTIDE SEQUENCE [LARGE SCALE GENOMIC DNA]</scope>
</reference>
<dbReference type="AlphaFoldDB" id="A0A7V8FW00"/>
<keyword evidence="2" id="KW-0808">Transferase</keyword>
<gene>
    <name evidence="4" type="primary">ybiB</name>
    <name evidence="4" type="ORF">GAK35_02672</name>
</gene>
<dbReference type="InterPro" id="IPR005940">
    <property type="entry name" value="Anthranilate_Pribosyl_Tfrase"/>
</dbReference>
<evidence type="ECO:0000313" key="4">
    <source>
        <dbReference type="EMBL" id="KAF1042510.1"/>
    </source>
</evidence>
<proteinExistence type="predicted"/>
<dbReference type="GO" id="GO:0000162">
    <property type="term" value="P:L-tryptophan biosynthetic process"/>
    <property type="evidence" value="ECO:0007669"/>
    <property type="project" value="InterPro"/>
</dbReference>
<dbReference type="PANTHER" id="PTHR43285:SF4">
    <property type="entry name" value="TRANSFERASE"/>
    <property type="match status" value="1"/>
</dbReference>
<evidence type="ECO:0000256" key="1">
    <source>
        <dbReference type="ARBA" id="ARBA00022676"/>
    </source>
</evidence>
<evidence type="ECO:0000313" key="5">
    <source>
        <dbReference type="Proteomes" id="UP000462435"/>
    </source>
</evidence>